<organism evidence="3 4">
    <name type="scientific">Escallonia rubra</name>
    <dbReference type="NCBI Taxonomy" id="112253"/>
    <lineage>
        <taxon>Eukaryota</taxon>
        <taxon>Viridiplantae</taxon>
        <taxon>Streptophyta</taxon>
        <taxon>Embryophyta</taxon>
        <taxon>Tracheophyta</taxon>
        <taxon>Spermatophyta</taxon>
        <taxon>Magnoliopsida</taxon>
        <taxon>eudicotyledons</taxon>
        <taxon>Gunneridae</taxon>
        <taxon>Pentapetalae</taxon>
        <taxon>asterids</taxon>
        <taxon>campanulids</taxon>
        <taxon>Escalloniales</taxon>
        <taxon>Escalloniaceae</taxon>
        <taxon>Escallonia</taxon>
    </lineage>
</organism>
<name>A0AA88S3H5_9ASTE</name>
<reference evidence="3" key="1">
    <citation type="submission" date="2022-12" db="EMBL/GenBank/DDBJ databases">
        <title>Draft genome assemblies for two species of Escallonia (Escalloniales).</title>
        <authorList>
            <person name="Chanderbali A."/>
            <person name="Dervinis C."/>
            <person name="Anghel I."/>
            <person name="Soltis D."/>
            <person name="Soltis P."/>
            <person name="Zapata F."/>
        </authorList>
    </citation>
    <scope>NUCLEOTIDE SEQUENCE</scope>
    <source>
        <strain evidence="3">UCBG92.1500</strain>
        <tissue evidence="3">Leaf</tissue>
    </source>
</reference>
<sequence length="337" mass="38769">MKVRSDRFPGSTTDYDGQEILKDNTREIWEAAQQSYSKVRDVTRVFEIGSKISDIKQRDCSVTEYANLLKNLWQEMDHYRCIEMKCRDDAVVLKNFIENDQTYDFLAGLNIEFDQVRIQILGKEELPSLIETISIINVEESRRGVMLYAQPVEESRMLGKIIDKNPNGWSKLDPRAVKCVFIGYSPTHKGYKCYNPTTRKTYVSTDVTFVEEESYFSSYLQGKTSSMEDKDSSLREPSMLVITSPTQTNSTPEVELISKADFEAEPIKSILCKFKKPNRPLGMNYDWALEQFDVKNAFLHGDLEEEIYTKVPPGFGINLGKNKVCKLRKALYGLKQC</sequence>
<protein>
    <recommendedName>
        <fullName evidence="5">Reverse transcriptase Ty1/copia-type domain-containing protein</fullName>
    </recommendedName>
</protein>
<keyword evidence="4" id="KW-1185">Reference proteome</keyword>
<evidence type="ECO:0008006" key="5">
    <source>
        <dbReference type="Google" id="ProtNLM"/>
    </source>
</evidence>
<evidence type="ECO:0000313" key="3">
    <source>
        <dbReference type="EMBL" id="KAK2995307.1"/>
    </source>
</evidence>
<accession>A0AA88S3H5</accession>
<feature type="domain" description="Retroviral polymerase SH3-like" evidence="2">
    <location>
        <begin position="170"/>
        <end position="217"/>
    </location>
</feature>
<evidence type="ECO:0000313" key="4">
    <source>
        <dbReference type="Proteomes" id="UP001187471"/>
    </source>
</evidence>
<feature type="domain" description="Reverse transcriptase Ty1/copia-type" evidence="1">
    <location>
        <begin position="282"/>
        <end position="336"/>
    </location>
</feature>
<dbReference type="InterPro" id="IPR057670">
    <property type="entry name" value="SH3_retrovirus"/>
</dbReference>
<dbReference type="AlphaFoldDB" id="A0AA88S3H5"/>
<dbReference type="PANTHER" id="PTHR34222:SF37">
    <property type="entry name" value="RETROTRANSPOSON GAG DOMAIN-CONTAINING PROTEIN"/>
    <property type="match status" value="1"/>
</dbReference>
<comment type="caution">
    <text evidence="3">The sequence shown here is derived from an EMBL/GenBank/DDBJ whole genome shotgun (WGS) entry which is preliminary data.</text>
</comment>
<dbReference type="Pfam" id="PF07727">
    <property type="entry name" value="RVT_2"/>
    <property type="match status" value="1"/>
</dbReference>
<dbReference type="PANTHER" id="PTHR34222">
    <property type="entry name" value="GAG_PRE-INTEGRS DOMAIN-CONTAINING PROTEIN"/>
    <property type="match status" value="1"/>
</dbReference>
<evidence type="ECO:0000259" key="2">
    <source>
        <dbReference type="Pfam" id="PF25597"/>
    </source>
</evidence>
<dbReference type="Pfam" id="PF25597">
    <property type="entry name" value="SH3_retrovirus"/>
    <property type="match status" value="1"/>
</dbReference>
<dbReference type="InterPro" id="IPR013103">
    <property type="entry name" value="RVT_2"/>
</dbReference>
<proteinExistence type="predicted"/>
<gene>
    <name evidence="3" type="ORF">RJ640_023821</name>
</gene>
<dbReference type="EMBL" id="JAVXUO010000112">
    <property type="protein sequence ID" value="KAK2995307.1"/>
    <property type="molecule type" value="Genomic_DNA"/>
</dbReference>
<evidence type="ECO:0000259" key="1">
    <source>
        <dbReference type="Pfam" id="PF07727"/>
    </source>
</evidence>
<dbReference type="Proteomes" id="UP001187471">
    <property type="component" value="Unassembled WGS sequence"/>
</dbReference>